<feature type="region of interest" description="Disordered" evidence="1">
    <location>
        <begin position="80"/>
        <end position="115"/>
    </location>
</feature>
<keyword evidence="3" id="KW-1185">Reference proteome</keyword>
<dbReference type="AlphaFoldDB" id="A0A8S4BRK8"/>
<dbReference type="Proteomes" id="UP000677803">
    <property type="component" value="Unassembled WGS sequence"/>
</dbReference>
<proteinExistence type="predicted"/>
<gene>
    <name evidence="2" type="ORF">MMEN_LOCUS20973</name>
</gene>
<accession>A0A8S4BRK8</accession>
<feature type="non-terminal residue" evidence="2">
    <location>
        <position position="115"/>
    </location>
</feature>
<evidence type="ECO:0000313" key="3">
    <source>
        <dbReference type="Proteomes" id="UP000677803"/>
    </source>
</evidence>
<sequence>IASSVEELYQVLPANFGLRGGFILQFEDPDFNNQLCNLTDKDLLVDRATLKLSAAGCPGVIINKPKPGSSKGKCVKKSKKGEVNYCPDPPEGRSPENIEKRRITEGEMRKRDPDH</sequence>
<evidence type="ECO:0000256" key="1">
    <source>
        <dbReference type="SAM" id="MobiDB-lite"/>
    </source>
</evidence>
<feature type="compositionally biased region" description="Basic and acidic residues" evidence="1">
    <location>
        <begin position="90"/>
        <end position="115"/>
    </location>
</feature>
<dbReference type="OrthoDB" id="6512834at2759"/>
<evidence type="ECO:0000313" key="2">
    <source>
        <dbReference type="EMBL" id="CAG6018066.1"/>
    </source>
</evidence>
<dbReference type="EMBL" id="CAJRST010039999">
    <property type="protein sequence ID" value="CAG6018066.1"/>
    <property type="molecule type" value="Genomic_DNA"/>
</dbReference>
<reference evidence="2" key="1">
    <citation type="submission" date="2021-05" db="EMBL/GenBank/DDBJ databases">
        <authorList>
            <person name="Tigano A."/>
        </authorList>
    </citation>
    <scope>NUCLEOTIDE SEQUENCE</scope>
</reference>
<feature type="non-terminal residue" evidence="2">
    <location>
        <position position="1"/>
    </location>
</feature>
<protein>
    <submittedName>
        <fullName evidence="2">(Atlantic silverside) hypothetical protein</fullName>
    </submittedName>
</protein>
<name>A0A8S4BRK8_9TELE</name>
<comment type="caution">
    <text evidence="2">The sequence shown here is derived from an EMBL/GenBank/DDBJ whole genome shotgun (WGS) entry which is preliminary data.</text>
</comment>
<organism evidence="2 3">
    <name type="scientific">Menidia menidia</name>
    <name type="common">Atlantic silverside</name>
    <dbReference type="NCBI Taxonomy" id="238744"/>
    <lineage>
        <taxon>Eukaryota</taxon>
        <taxon>Metazoa</taxon>
        <taxon>Chordata</taxon>
        <taxon>Craniata</taxon>
        <taxon>Vertebrata</taxon>
        <taxon>Euteleostomi</taxon>
        <taxon>Actinopterygii</taxon>
        <taxon>Neopterygii</taxon>
        <taxon>Teleostei</taxon>
        <taxon>Neoteleostei</taxon>
        <taxon>Acanthomorphata</taxon>
        <taxon>Ovalentaria</taxon>
        <taxon>Atherinomorphae</taxon>
        <taxon>Atheriniformes</taxon>
        <taxon>Atherinopsidae</taxon>
        <taxon>Menidiinae</taxon>
        <taxon>Menidia</taxon>
    </lineage>
</organism>